<evidence type="ECO:0000313" key="3">
    <source>
        <dbReference type="EMBL" id="MBO1900590.1"/>
    </source>
</evidence>
<reference evidence="3" key="1">
    <citation type="submission" date="2021-03" db="EMBL/GenBank/DDBJ databases">
        <title>Leucobacter chromiisoli sp. nov., isolated from chromium-containing soil of chemical plant.</title>
        <authorList>
            <person name="Xu Z."/>
        </authorList>
    </citation>
    <scope>NUCLEOTIDE SEQUENCE</scope>
    <source>
        <strain evidence="3">S27</strain>
    </source>
</reference>
<proteinExistence type="predicted"/>
<accession>A0A939MI00</accession>
<dbReference type="AlphaFoldDB" id="A0A939MI00"/>
<dbReference type="Proteomes" id="UP000664382">
    <property type="component" value="Unassembled WGS sequence"/>
</dbReference>
<keyword evidence="2" id="KW-1133">Transmembrane helix</keyword>
<protein>
    <submittedName>
        <fullName evidence="3">Uncharacterized protein</fullName>
    </submittedName>
</protein>
<sequence>MKILKNLKVMITLLVLAVAVSALVALFAPWRIVALVIMGMILVGLTITILLLRYYTIRSVVDDRTGPRGYMSQLRSATQELNAAIAAFDQRMDRLEEELPERLSVRSAADLARMRNALLGELRDGSADREEPAGGTKHADA</sequence>
<comment type="caution">
    <text evidence="3">The sequence shown here is derived from an EMBL/GenBank/DDBJ whole genome shotgun (WGS) entry which is preliminary data.</text>
</comment>
<keyword evidence="4" id="KW-1185">Reference proteome</keyword>
<evidence type="ECO:0000256" key="2">
    <source>
        <dbReference type="SAM" id="Phobius"/>
    </source>
</evidence>
<keyword evidence="2" id="KW-0472">Membrane</keyword>
<dbReference type="RefSeq" id="WP_208095232.1">
    <property type="nucleotide sequence ID" value="NZ_JAGDYM010000003.1"/>
</dbReference>
<name>A0A939MI00_9MICO</name>
<dbReference type="EMBL" id="JAGDYM010000003">
    <property type="protein sequence ID" value="MBO1900590.1"/>
    <property type="molecule type" value="Genomic_DNA"/>
</dbReference>
<evidence type="ECO:0000256" key="1">
    <source>
        <dbReference type="SAM" id="MobiDB-lite"/>
    </source>
</evidence>
<evidence type="ECO:0000313" key="4">
    <source>
        <dbReference type="Proteomes" id="UP000664382"/>
    </source>
</evidence>
<feature type="transmembrane region" description="Helical" evidence="2">
    <location>
        <begin position="7"/>
        <end position="26"/>
    </location>
</feature>
<feature type="transmembrane region" description="Helical" evidence="2">
    <location>
        <begin position="32"/>
        <end position="55"/>
    </location>
</feature>
<keyword evidence="2" id="KW-0812">Transmembrane</keyword>
<feature type="region of interest" description="Disordered" evidence="1">
    <location>
        <begin position="122"/>
        <end position="141"/>
    </location>
</feature>
<organism evidence="3 4">
    <name type="scientific">Leucobacter weissii</name>
    <dbReference type="NCBI Taxonomy" id="1983706"/>
    <lineage>
        <taxon>Bacteria</taxon>
        <taxon>Bacillati</taxon>
        <taxon>Actinomycetota</taxon>
        <taxon>Actinomycetes</taxon>
        <taxon>Micrococcales</taxon>
        <taxon>Microbacteriaceae</taxon>
        <taxon>Leucobacter</taxon>
    </lineage>
</organism>
<gene>
    <name evidence="3" type="ORF">J4H92_01340</name>
</gene>